<evidence type="ECO:0000256" key="1">
    <source>
        <dbReference type="SAM" id="Phobius"/>
    </source>
</evidence>
<proteinExistence type="predicted"/>
<evidence type="ECO:0000313" key="2">
    <source>
        <dbReference type="EMBL" id="AXF96925.1"/>
    </source>
</evidence>
<dbReference type="EMBL" id="CP031088">
    <property type="protein sequence ID" value="AXF96925.1"/>
    <property type="molecule type" value="Genomic_DNA"/>
</dbReference>
<organism evidence="2 3">
    <name type="scientific">Spiroplasma phoeniceum P40</name>
    <dbReference type="NCBI Taxonomy" id="1276259"/>
    <lineage>
        <taxon>Bacteria</taxon>
        <taxon>Bacillati</taxon>
        <taxon>Mycoplasmatota</taxon>
        <taxon>Mollicutes</taxon>
        <taxon>Entomoplasmatales</taxon>
        <taxon>Spiroplasmataceae</taxon>
        <taxon>Spiroplasma</taxon>
    </lineage>
</organism>
<evidence type="ECO:0000313" key="3">
    <source>
        <dbReference type="Proteomes" id="UP000253689"/>
    </source>
</evidence>
<dbReference type="AlphaFoldDB" id="A0A345DRT4"/>
<protein>
    <submittedName>
        <fullName evidence="2">Transmembrane protein</fullName>
    </submittedName>
</protein>
<dbReference type="Proteomes" id="UP000253689">
    <property type="component" value="Chromosome"/>
</dbReference>
<dbReference type="KEGG" id="sphh:SDAV_001985"/>
<name>A0A345DRT4_9MOLU</name>
<keyword evidence="3" id="KW-1185">Reference proteome</keyword>
<keyword evidence="1" id="KW-0472">Membrane</keyword>
<reference evidence="3" key="1">
    <citation type="submission" date="2018-07" db="EMBL/GenBank/DDBJ databases">
        <title>Complete Genome Sequence of Spiroplasma phoeniceum.</title>
        <authorList>
            <person name="Davis R.E."/>
            <person name="Shao J.Y."/>
            <person name="Zhao Y."/>
            <person name="Silver A."/>
            <person name="Stump z."/>
            <person name="Gasparich G."/>
        </authorList>
    </citation>
    <scope>NUCLEOTIDE SEQUENCE [LARGE SCALE GENOMIC DNA]</scope>
    <source>
        <strain evidence="3">P40</strain>
    </source>
</reference>
<accession>A0A345DRT4</accession>
<feature type="transmembrane region" description="Helical" evidence="1">
    <location>
        <begin position="28"/>
        <end position="47"/>
    </location>
</feature>
<keyword evidence="1" id="KW-1133">Transmembrane helix</keyword>
<keyword evidence="1 2" id="KW-0812">Transmembrane</keyword>
<sequence length="53" mass="6094">MGILFVPLMLYIIPEQGPYGNLAAPINATFYVTVQEIMATFVMFIFINQKNFY</sequence>
<gene>
    <name evidence="2" type="ORF">SDAV_001985</name>
</gene>